<proteinExistence type="predicted"/>
<accession>A0A176WAX9</accession>
<keyword evidence="1" id="KW-0175">Coiled coil</keyword>
<keyword evidence="3" id="KW-1185">Reference proteome</keyword>
<evidence type="ECO:0000313" key="2">
    <source>
        <dbReference type="EMBL" id="OAE30287.1"/>
    </source>
</evidence>
<evidence type="ECO:0000256" key="1">
    <source>
        <dbReference type="SAM" id="Coils"/>
    </source>
</evidence>
<name>A0A176WAX9_MARPO</name>
<dbReference type="Proteomes" id="UP000077202">
    <property type="component" value="Unassembled WGS sequence"/>
</dbReference>
<feature type="coiled-coil region" evidence="1">
    <location>
        <begin position="172"/>
        <end position="199"/>
    </location>
</feature>
<reference evidence="2" key="1">
    <citation type="submission" date="2016-03" db="EMBL/GenBank/DDBJ databases">
        <title>Mechanisms controlling the formation of the plant cell surface in tip-growing cells are functionally conserved among land plants.</title>
        <authorList>
            <person name="Honkanen S."/>
            <person name="Jones V.A."/>
            <person name="Morieri G."/>
            <person name="Champion C."/>
            <person name="Hetherington A.J."/>
            <person name="Kelly S."/>
            <person name="Saint-Marcoux D."/>
            <person name="Proust H."/>
            <person name="Prescott H."/>
            <person name="Dolan L."/>
        </authorList>
    </citation>
    <scope>NUCLEOTIDE SEQUENCE [LARGE SCALE GENOMIC DNA]</scope>
    <source>
        <tissue evidence="2">Whole gametophyte</tissue>
    </source>
</reference>
<dbReference type="AlphaFoldDB" id="A0A176WAX9"/>
<sequence>MDVIRKSRTCARPKKKANRALVAADISDSSVEKTVALIVSTPEVAVCESTQLVGREGSSGVLFEVPAKALAEPLKEGMEIVSSNSLFLERTQTAGSEGIPHLKTSEELDSVVPLLKYLDGKREKYAISKEVGFYVEMIRNRTHLKRALAVKREWDSAIELARERTANLATECAAVKVKLQEREAQLQEKEIECEVLQLNLEK</sequence>
<organism evidence="2 3">
    <name type="scientific">Marchantia polymorpha subsp. ruderalis</name>
    <dbReference type="NCBI Taxonomy" id="1480154"/>
    <lineage>
        <taxon>Eukaryota</taxon>
        <taxon>Viridiplantae</taxon>
        <taxon>Streptophyta</taxon>
        <taxon>Embryophyta</taxon>
        <taxon>Marchantiophyta</taxon>
        <taxon>Marchantiopsida</taxon>
        <taxon>Marchantiidae</taxon>
        <taxon>Marchantiales</taxon>
        <taxon>Marchantiaceae</taxon>
        <taxon>Marchantia</taxon>
    </lineage>
</organism>
<gene>
    <name evidence="2" type="ORF">AXG93_3964s1000</name>
</gene>
<comment type="caution">
    <text evidence="2">The sequence shown here is derived from an EMBL/GenBank/DDBJ whole genome shotgun (WGS) entry which is preliminary data.</text>
</comment>
<evidence type="ECO:0000313" key="3">
    <source>
        <dbReference type="Proteomes" id="UP000077202"/>
    </source>
</evidence>
<protein>
    <submittedName>
        <fullName evidence="2">Uncharacterized protein</fullName>
    </submittedName>
</protein>
<dbReference type="EMBL" id="LVLJ01001344">
    <property type="protein sequence ID" value="OAE30287.1"/>
    <property type="molecule type" value="Genomic_DNA"/>
</dbReference>